<dbReference type="RefSeq" id="WP_283343386.1">
    <property type="nucleotide sequence ID" value="NZ_JASHIF010000002.1"/>
</dbReference>
<dbReference type="Proteomes" id="UP001236507">
    <property type="component" value="Unassembled WGS sequence"/>
</dbReference>
<dbReference type="Gene3D" id="3.30.1810.10">
    <property type="entry name" value="YdfO-like"/>
    <property type="match status" value="1"/>
</dbReference>
<reference evidence="1 2" key="1">
    <citation type="submission" date="2023-05" db="EMBL/GenBank/DDBJ databases">
        <title>Novel species of genus Flectobacillus isolated from stream in China.</title>
        <authorList>
            <person name="Lu H."/>
        </authorList>
    </citation>
    <scope>NUCLEOTIDE SEQUENCE [LARGE SCALE GENOMIC DNA]</scope>
    <source>
        <strain evidence="1 2">KCTC 42575</strain>
    </source>
</reference>
<dbReference type="InterPro" id="IPR036696">
    <property type="entry name" value="YdfO-like_sf"/>
</dbReference>
<accession>A0ABT6Y3J2</accession>
<dbReference type="EMBL" id="JASHIF010000002">
    <property type="protein sequence ID" value="MDI9858134.1"/>
    <property type="molecule type" value="Genomic_DNA"/>
</dbReference>
<sequence length="129" mass="14739">MFTVKQIKEAHAKVKSGAEFPLYIQEIKSFGVVGFETWVFDSHTNYWGKNNFETSSEPVYDALVIEDECTPSIFAEDLKAHQAGKTDYFQFCKDCAKSGIEKWIVSLEDMTCIYYDKKGNQILVETIPS</sequence>
<evidence type="ECO:0000313" key="1">
    <source>
        <dbReference type="EMBL" id="MDI9858134.1"/>
    </source>
</evidence>
<protein>
    <submittedName>
        <fullName evidence="1">DUF1398 family protein</fullName>
    </submittedName>
</protein>
<evidence type="ECO:0000313" key="2">
    <source>
        <dbReference type="Proteomes" id="UP001236507"/>
    </source>
</evidence>
<name>A0ABT6Y3J2_9BACT</name>
<dbReference type="SUPFAM" id="SSF160419">
    <property type="entry name" value="YdfO-like"/>
    <property type="match status" value="1"/>
</dbReference>
<gene>
    <name evidence="1" type="ORF">QM524_02820</name>
</gene>
<comment type="caution">
    <text evidence="1">The sequence shown here is derived from an EMBL/GenBank/DDBJ whole genome shotgun (WGS) entry which is preliminary data.</text>
</comment>
<proteinExistence type="predicted"/>
<organism evidence="1 2">
    <name type="scientific">Flectobacillus roseus</name>
    <dbReference type="NCBI Taxonomy" id="502259"/>
    <lineage>
        <taxon>Bacteria</taxon>
        <taxon>Pseudomonadati</taxon>
        <taxon>Bacteroidota</taxon>
        <taxon>Cytophagia</taxon>
        <taxon>Cytophagales</taxon>
        <taxon>Flectobacillaceae</taxon>
        <taxon>Flectobacillus</taxon>
    </lineage>
</organism>
<dbReference type="InterPro" id="IPR009833">
    <property type="entry name" value="DUF1398"/>
</dbReference>
<keyword evidence="2" id="KW-1185">Reference proteome</keyword>
<dbReference type="Pfam" id="PF07166">
    <property type="entry name" value="DUF1398"/>
    <property type="match status" value="1"/>
</dbReference>